<name>A0ACB8ZIZ2_ARCLA</name>
<proteinExistence type="predicted"/>
<evidence type="ECO:0000313" key="2">
    <source>
        <dbReference type="Proteomes" id="UP001055879"/>
    </source>
</evidence>
<keyword evidence="2" id="KW-1185">Reference proteome</keyword>
<evidence type="ECO:0000313" key="1">
    <source>
        <dbReference type="EMBL" id="KAI3697949.1"/>
    </source>
</evidence>
<gene>
    <name evidence="1" type="ORF">L6452_31055</name>
</gene>
<protein>
    <submittedName>
        <fullName evidence="1">Uncharacterized protein</fullName>
    </submittedName>
</protein>
<dbReference type="Proteomes" id="UP001055879">
    <property type="component" value="Linkage Group LG10"/>
</dbReference>
<reference evidence="1 2" key="2">
    <citation type="journal article" date="2022" name="Mol. Ecol. Resour.">
        <title>The genomes of chicory, endive, great burdock and yacon provide insights into Asteraceae paleo-polyploidization history and plant inulin production.</title>
        <authorList>
            <person name="Fan W."/>
            <person name="Wang S."/>
            <person name="Wang H."/>
            <person name="Wang A."/>
            <person name="Jiang F."/>
            <person name="Liu H."/>
            <person name="Zhao H."/>
            <person name="Xu D."/>
            <person name="Zhang Y."/>
        </authorList>
    </citation>
    <scope>NUCLEOTIDE SEQUENCE [LARGE SCALE GENOMIC DNA]</scope>
    <source>
        <strain evidence="2">cv. Niubang</strain>
    </source>
</reference>
<comment type="caution">
    <text evidence="1">The sequence shown here is derived from an EMBL/GenBank/DDBJ whole genome shotgun (WGS) entry which is preliminary data.</text>
</comment>
<dbReference type="EMBL" id="CM042056">
    <property type="protein sequence ID" value="KAI3697949.1"/>
    <property type="molecule type" value="Genomic_DNA"/>
</dbReference>
<organism evidence="1 2">
    <name type="scientific">Arctium lappa</name>
    <name type="common">Greater burdock</name>
    <name type="synonym">Lappa major</name>
    <dbReference type="NCBI Taxonomy" id="4217"/>
    <lineage>
        <taxon>Eukaryota</taxon>
        <taxon>Viridiplantae</taxon>
        <taxon>Streptophyta</taxon>
        <taxon>Embryophyta</taxon>
        <taxon>Tracheophyta</taxon>
        <taxon>Spermatophyta</taxon>
        <taxon>Magnoliopsida</taxon>
        <taxon>eudicotyledons</taxon>
        <taxon>Gunneridae</taxon>
        <taxon>Pentapetalae</taxon>
        <taxon>asterids</taxon>
        <taxon>campanulids</taxon>
        <taxon>Asterales</taxon>
        <taxon>Asteraceae</taxon>
        <taxon>Carduoideae</taxon>
        <taxon>Cardueae</taxon>
        <taxon>Arctiinae</taxon>
        <taxon>Arctium</taxon>
    </lineage>
</organism>
<reference evidence="2" key="1">
    <citation type="journal article" date="2022" name="Mol. Ecol. Resour.">
        <title>The genomes of chicory, endive, great burdock and yacon provide insights into Asteraceae palaeo-polyploidization history and plant inulin production.</title>
        <authorList>
            <person name="Fan W."/>
            <person name="Wang S."/>
            <person name="Wang H."/>
            <person name="Wang A."/>
            <person name="Jiang F."/>
            <person name="Liu H."/>
            <person name="Zhao H."/>
            <person name="Xu D."/>
            <person name="Zhang Y."/>
        </authorList>
    </citation>
    <scope>NUCLEOTIDE SEQUENCE [LARGE SCALE GENOMIC DNA]</scope>
    <source>
        <strain evidence="2">cv. Niubang</strain>
    </source>
</reference>
<sequence length="287" mass="32750">MVVQSAVPLLLDFAVYDIPAICSVIQSCLKPPFLYFLINVIIITIVATSRFHLHNNHENQSQPLVNPMTVNLQEVLIHQSFGILEPMKDEEEFGISRPIWSPLPQIMNFPPPPAENSRSEFISPVREKPLVTSRFALQKPMKTSPDVVRSLKVAKPKKQETLENTWKTITDGRHMPLTRHLRKSETFENHRPSEATAAAAGGKMKKVMRKAETLKDRTNYDNQNHRPPSSTTSSPASGGKVRKEGSLSHDELNRRVEAFIKKFNDEMRMQKLESMKQYREMTNRGSH</sequence>
<accession>A0ACB8ZIZ2</accession>